<dbReference type="OrthoDB" id="5832776at2759"/>
<keyword evidence="2" id="KW-1185">Reference proteome</keyword>
<dbReference type="WBParaSite" id="HCON_00139010-00001">
    <property type="protein sequence ID" value="HCON_00139010-00001"/>
    <property type="gene ID" value="HCON_00139010"/>
</dbReference>
<feature type="chain" id="PRO_5029761325" evidence="1">
    <location>
        <begin position="17"/>
        <end position="317"/>
    </location>
</feature>
<dbReference type="InterPro" id="IPR017943">
    <property type="entry name" value="Bactericidal_perm-incr_a/b_dom"/>
</dbReference>
<proteinExistence type="predicted"/>
<evidence type="ECO:0000313" key="2">
    <source>
        <dbReference type="Proteomes" id="UP000025227"/>
    </source>
</evidence>
<dbReference type="OMA" id="WNGHFEH"/>
<dbReference type="Gene3D" id="3.15.10.10">
    <property type="entry name" value="Bactericidal permeability-increasing protein, domain 1"/>
    <property type="match status" value="1"/>
</dbReference>
<dbReference type="Proteomes" id="UP000025227">
    <property type="component" value="Unplaced"/>
</dbReference>
<dbReference type="AlphaFoldDB" id="A0A7I4YRY4"/>
<feature type="signal peptide" evidence="1">
    <location>
        <begin position="1"/>
        <end position="16"/>
    </location>
</feature>
<reference evidence="3" key="1">
    <citation type="submission" date="2020-12" db="UniProtKB">
        <authorList>
            <consortium name="WormBaseParasite"/>
        </authorList>
    </citation>
    <scope>IDENTIFICATION</scope>
    <source>
        <strain evidence="3">MHco3</strain>
    </source>
</reference>
<accession>A0A7I4YRY4</accession>
<organism evidence="2 3">
    <name type="scientific">Haemonchus contortus</name>
    <name type="common">Barber pole worm</name>
    <dbReference type="NCBI Taxonomy" id="6289"/>
    <lineage>
        <taxon>Eukaryota</taxon>
        <taxon>Metazoa</taxon>
        <taxon>Ecdysozoa</taxon>
        <taxon>Nematoda</taxon>
        <taxon>Chromadorea</taxon>
        <taxon>Rhabditida</taxon>
        <taxon>Rhabditina</taxon>
        <taxon>Rhabditomorpha</taxon>
        <taxon>Strongyloidea</taxon>
        <taxon>Trichostrongylidae</taxon>
        <taxon>Haemonchus</taxon>
    </lineage>
</organism>
<dbReference type="PROSITE" id="PS51257">
    <property type="entry name" value="PROKAR_LIPOPROTEIN"/>
    <property type="match status" value="1"/>
</dbReference>
<evidence type="ECO:0000313" key="3">
    <source>
        <dbReference type="WBParaSite" id="HCON_00139010-00001"/>
    </source>
</evidence>
<keyword evidence="1" id="KW-0732">Signal</keyword>
<protein>
    <submittedName>
        <fullName evidence="3">BPI1 domain-containing protein</fullName>
    </submittedName>
</protein>
<dbReference type="SUPFAM" id="SSF55394">
    <property type="entry name" value="Bactericidal permeability-increasing protein, BPI"/>
    <property type="match status" value="1"/>
</dbReference>
<dbReference type="GO" id="GO:0008289">
    <property type="term" value="F:lipid binding"/>
    <property type="evidence" value="ECO:0007669"/>
    <property type="project" value="InterPro"/>
</dbReference>
<evidence type="ECO:0000256" key="1">
    <source>
        <dbReference type="SAM" id="SignalP"/>
    </source>
</evidence>
<sequence>MKTLAVLIALVASACGQENAPLNIREPLTLTISPKIWNLLETKANLINDAIKSIQFPEKQEKVNKLFKYKVWNGHFEHFSIPKTGVTFENMNNGVHLRIKGVQFSGSVQARLYLGGKLARVRVSGDVKVKSSNAELDVILNWNDFTFTPVISMSSNLRIDFTRHIRRFNAIRGHLQKLATRAVNKKVAEKLAEVINKQVNPRLQRLKQMLIARGLADYDIEWTVQNQILRVAVKPRSSINVPSPIVPINEMLCIKVSVAQLPQRTKRSALGSDLDVTCVNPVAKCEGLACSYCTDVDINPLPPNVIGDKFHNCIPGF</sequence>
<name>A0A7I4YRY4_HAECO</name>